<organism evidence="1 2">
    <name type="scientific">Pseudonocardia acidicola</name>
    <dbReference type="NCBI Taxonomy" id="2724939"/>
    <lineage>
        <taxon>Bacteria</taxon>
        <taxon>Bacillati</taxon>
        <taxon>Actinomycetota</taxon>
        <taxon>Actinomycetes</taxon>
        <taxon>Pseudonocardiales</taxon>
        <taxon>Pseudonocardiaceae</taxon>
        <taxon>Pseudonocardia</taxon>
    </lineage>
</organism>
<sequence>MRHLADELGDRSTYLRTRSYREALEQLGRPVVMHEPTVLGQEPARESY</sequence>
<dbReference type="Proteomes" id="UP000820669">
    <property type="component" value="Unassembled WGS sequence"/>
</dbReference>
<dbReference type="EMBL" id="JAAXLA010000009">
    <property type="protein sequence ID" value="NMH97073.1"/>
    <property type="molecule type" value="Genomic_DNA"/>
</dbReference>
<proteinExistence type="predicted"/>
<comment type="caution">
    <text evidence="1">The sequence shown here is derived from an EMBL/GenBank/DDBJ whole genome shotgun (WGS) entry which is preliminary data.</text>
</comment>
<evidence type="ECO:0000313" key="1">
    <source>
        <dbReference type="EMBL" id="NMH97073.1"/>
    </source>
</evidence>
<keyword evidence="2" id="KW-1185">Reference proteome</keyword>
<reference evidence="1 2" key="1">
    <citation type="submission" date="2020-04" db="EMBL/GenBank/DDBJ databases">
        <authorList>
            <person name="Klaysubun C."/>
            <person name="Duangmal K."/>
            <person name="Lipun K."/>
        </authorList>
    </citation>
    <scope>NUCLEOTIDE SEQUENCE [LARGE SCALE GENOMIC DNA]</scope>
    <source>
        <strain evidence="1 2">K10HN5</strain>
    </source>
</reference>
<evidence type="ECO:0000313" key="2">
    <source>
        <dbReference type="Proteomes" id="UP000820669"/>
    </source>
</evidence>
<name>A0ABX1S679_9PSEU</name>
<accession>A0ABX1S679</accession>
<gene>
    <name evidence="1" type="ORF">HF526_07040</name>
</gene>
<dbReference type="RefSeq" id="WP_169380460.1">
    <property type="nucleotide sequence ID" value="NZ_JAAXLA010000009.1"/>
</dbReference>
<protein>
    <submittedName>
        <fullName evidence="1">Uncharacterized protein</fullName>
    </submittedName>
</protein>